<gene>
    <name evidence="2" type="ORF">Bca52824_027187</name>
</gene>
<keyword evidence="3" id="KW-1185">Reference proteome</keyword>
<feature type="region of interest" description="Disordered" evidence="1">
    <location>
        <begin position="30"/>
        <end position="61"/>
    </location>
</feature>
<evidence type="ECO:0000256" key="1">
    <source>
        <dbReference type="SAM" id="MobiDB-lite"/>
    </source>
</evidence>
<evidence type="ECO:0000313" key="2">
    <source>
        <dbReference type="EMBL" id="KAG2307439.1"/>
    </source>
</evidence>
<dbReference type="AlphaFoldDB" id="A0A8X7V9H4"/>
<feature type="region of interest" description="Disordered" evidence="1">
    <location>
        <begin position="157"/>
        <end position="207"/>
    </location>
</feature>
<accession>A0A8X7V9H4</accession>
<comment type="caution">
    <text evidence="2">The sequence shown here is derived from an EMBL/GenBank/DDBJ whole genome shotgun (WGS) entry which is preliminary data.</text>
</comment>
<proteinExistence type="predicted"/>
<feature type="compositionally biased region" description="Basic and acidic residues" evidence="1">
    <location>
        <begin position="35"/>
        <end position="51"/>
    </location>
</feature>
<sequence>MEDERVDLLLNRIRGKFDWSNTEWPVLEHEESEMEEAHKKDIGSEADKSVDNTKFVSEEETSSVKVAGKGKRKIHDEGAETRKKKLLCKRSAEKNLILGPETKSFIEGLIHTSVTYLGVMLSTQMANMERMLMERMLMERMGKMESEVSQLRGAIRLSGEGSDPSKSEAEQDPLNIKGDQAPPKSLSDQAPPKSKGNQPKGAKKAGKKIAVETNDFDFGLSTQDVRDLSQATFVDDFDLSQVKVENLKKSRPFNMSTRHLVDDTRGTAAETAPDAALVFLGEEDWEKVTEWSTSSIPLCCGPIVLDDEIAKRRD</sequence>
<organism evidence="2 3">
    <name type="scientific">Brassica carinata</name>
    <name type="common">Ethiopian mustard</name>
    <name type="synonym">Abyssinian cabbage</name>
    <dbReference type="NCBI Taxonomy" id="52824"/>
    <lineage>
        <taxon>Eukaryota</taxon>
        <taxon>Viridiplantae</taxon>
        <taxon>Streptophyta</taxon>
        <taxon>Embryophyta</taxon>
        <taxon>Tracheophyta</taxon>
        <taxon>Spermatophyta</taxon>
        <taxon>Magnoliopsida</taxon>
        <taxon>eudicotyledons</taxon>
        <taxon>Gunneridae</taxon>
        <taxon>Pentapetalae</taxon>
        <taxon>rosids</taxon>
        <taxon>malvids</taxon>
        <taxon>Brassicales</taxon>
        <taxon>Brassicaceae</taxon>
        <taxon>Brassiceae</taxon>
        <taxon>Brassica</taxon>
    </lineage>
</organism>
<evidence type="ECO:0000313" key="3">
    <source>
        <dbReference type="Proteomes" id="UP000886595"/>
    </source>
</evidence>
<protein>
    <submittedName>
        <fullName evidence="2">Uncharacterized protein</fullName>
    </submittedName>
</protein>
<name>A0A8X7V9H4_BRACI</name>
<dbReference type="Proteomes" id="UP000886595">
    <property type="component" value="Unassembled WGS sequence"/>
</dbReference>
<reference evidence="2 3" key="1">
    <citation type="submission" date="2020-02" db="EMBL/GenBank/DDBJ databases">
        <authorList>
            <person name="Ma Q."/>
            <person name="Huang Y."/>
            <person name="Song X."/>
            <person name="Pei D."/>
        </authorList>
    </citation>
    <scope>NUCLEOTIDE SEQUENCE [LARGE SCALE GENOMIC DNA]</scope>
    <source>
        <strain evidence="2">Sxm20200214</strain>
        <tissue evidence="2">Leaf</tissue>
    </source>
</reference>
<dbReference type="EMBL" id="JAAMPC010000006">
    <property type="protein sequence ID" value="KAG2307439.1"/>
    <property type="molecule type" value="Genomic_DNA"/>
</dbReference>